<dbReference type="EMBL" id="BMFC01000009">
    <property type="protein sequence ID" value="GGC12447.1"/>
    <property type="molecule type" value="Genomic_DNA"/>
</dbReference>
<feature type="domain" description="DUF4214" evidence="2">
    <location>
        <begin position="482"/>
        <end position="536"/>
    </location>
</feature>
<evidence type="ECO:0000256" key="1">
    <source>
        <dbReference type="SAM" id="MobiDB-lite"/>
    </source>
</evidence>
<dbReference type="InterPro" id="IPR011049">
    <property type="entry name" value="Serralysin-like_metalloprot_C"/>
</dbReference>
<gene>
    <name evidence="3" type="ORF">GCM10011363_31380</name>
</gene>
<dbReference type="RefSeq" id="WP_188482995.1">
    <property type="nucleotide sequence ID" value="NZ_BMFC01000009.1"/>
</dbReference>
<feature type="compositionally biased region" description="Polar residues" evidence="1">
    <location>
        <begin position="157"/>
        <end position="174"/>
    </location>
</feature>
<dbReference type="SUPFAM" id="SSF51120">
    <property type="entry name" value="beta-Roll"/>
    <property type="match status" value="1"/>
</dbReference>
<keyword evidence="4" id="KW-1185">Reference proteome</keyword>
<feature type="region of interest" description="Disordered" evidence="1">
    <location>
        <begin position="157"/>
        <end position="181"/>
    </location>
</feature>
<evidence type="ECO:0000313" key="4">
    <source>
        <dbReference type="Proteomes" id="UP000645462"/>
    </source>
</evidence>
<reference evidence="4" key="1">
    <citation type="journal article" date="2019" name="Int. J. Syst. Evol. Microbiol.">
        <title>The Global Catalogue of Microorganisms (GCM) 10K type strain sequencing project: providing services to taxonomists for standard genome sequencing and annotation.</title>
        <authorList>
            <consortium name="The Broad Institute Genomics Platform"/>
            <consortium name="The Broad Institute Genome Sequencing Center for Infectious Disease"/>
            <person name="Wu L."/>
            <person name="Ma J."/>
        </authorList>
    </citation>
    <scope>NUCLEOTIDE SEQUENCE [LARGE SCALE GENOMIC DNA]</scope>
    <source>
        <strain evidence="4">CGMCC 1.12478</strain>
    </source>
</reference>
<protein>
    <recommendedName>
        <fullName evidence="2">DUF4214 domain-containing protein</fullName>
    </recommendedName>
</protein>
<sequence length="629" mass="65116">MQFTFTGNNSRFLEQSFYDGTGALSIALTSISPTEAVLTHTVFTQANVNVVLRGQGLSADDQGNAVSGVITSMTFNGLNIEQATITGINWPADAFQDALIDIGNSSDFTTLAALFNDSPQISIDASGALTGFDQEDAWAALLLLITSPISIVGSQFDDSVEGSSGDDTISTGASSEDGDRIVGSTGDDTILFDVPPGTDGPGFFLDYDSIGAPVTFDIDGVTNTGTISSAGFVDTLQNVDAALGQYLGLKGTSGADTYIIRLTTGQVAALIGGPGADVYTVDAGAGLPILDFLFSDVTAGLELDFATGVVANDGFGNVETITFSTAPELTVLFATDLNDVVSDGAGAQLVRLYEGDDLFLSDLLGDDSIDGGDGRDLVRLDPSAQGDMTLTFNGSVTTVTDRTNTQGSATLLRVETIETAGGVQLNLDQHDGIGLISAADLTTLTELYIAYFDRAPDALGLSFWATAFQTNGFSFDAIADLFFTQPETVALYSEFSDGDFVTAVYNNVLGRDPDQAGFDFWSGQLANGNVTESGFILDLLAGARAATGSPADVAYIEGKTDLGLYFAVIQGQNNLNAANSVMDAFNGSAQSLATAQALSDASLATAEAGSTDLLMPVVGVIDTPFAEIA</sequence>
<comment type="caution">
    <text evidence="3">The sequence shown here is derived from an EMBL/GenBank/DDBJ whole genome shotgun (WGS) entry which is preliminary data.</text>
</comment>
<dbReference type="Proteomes" id="UP000645462">
    <property type="component" value="Unassembled WGS sequence"/>
</dbReference>
<evidence type="ECO:0000313" key="3">
    <source>
        <dbReference type="EMBL" id="GGC12447.1"/>
    </source>
</evidence>
<dbReference type="Pfam" id="PF13946">
    <property type="entry name" value="DUF4214"/>
    <property type="match status" value="1"/>
</dbReference>
<proteinExistence type="predicted"/>
<organism evidence="3 4">
    <name type="scientific">Marivita lacus</name>
    <dbReference type="NCBI Taxonomy" id="1323742"/>
    <lineage>
        <taxon>Bacteria</taxon>
        <taxon>Pseudomonadati</taxon>
        <taxon>Pseudomonadota</taxon>
        <taxon>Alphaproteobacteria</taxon>
        <taxon>Rhodobacterales</taxon>
        <taxon>Roseobacteraceae</taxon>
        <taxon>Marivita</taxon>
    </lineage>
</organism>
<name>A0ABQ1KZ24_9RHOB</name>
<accession>A0ABQ1KZ24</accession>
<evidence type="ECO:0000259" key="2">
    <source>
        <dbReference type="Pfam" id="PF13946"/>
    </source>
</evidence>
<dbReference type="InterPro" id="IPR025282">
    <property type="entry name" value="DUF4214"/>
</dbReference>